<sequence length="421" mass="47056">MIKRISLLLIVIFNTFLSQGQSTTTVLKEKSLVKGQTIYLNSKARLGGKNRIVVPIRLPANTVAWYYSFTTVTTNNAKQHVPGSGLQMQIAKLITDGALNLISAGLVTNIVSQLIKPTGSGAVDVYLTDANGLKQFERKDLVGMYAVNVPTFYSEGTAQNSRNGVFQIPIIRNDLSLCLRNPSVTEGVAVSVDVVAIVSSKEYRDIWSTKNISSIYDDCLNKFSVKDAEAEKACNCAKSKVSTSYKPSFYLALSDSKRTDVLQEAMKRCLQESDSSGISGKEKRIQEITELVKGQEITKEYAGAVRSYNELIILGANSWQNYNGLAYNQLRLGLFEDARKNITTGLGKNPEDLSLLANLGNYYLLTNKYDQALQIFQKYKNKKRSDKKKFKDILSEDLKEFERLGFDNVYFNKTRQDLKIK</sequence>
<keyword evidence="4" id="KW-1185">Reference proteome</keyword>
<evidence type="ECO:0000256" key="2">
    <source>
        <dbReference type="SAM" id="SignalP"/>
    </source>
</evidence>
<feature type="repeat" description="TPR" evidence="1">
    <location>
        <begin position="353"/>
        <end position="386"/>
    </location>
</feature>
<dbReference type="OrthoDB" id="926208at2"/>
<organism evidence="3 4">
    <name type="scientific">Dyadobacter psychrotolerans</name>
    <dbReference type="NCBI Taxonomy" id="2541721"/>
    <lineage>
        <taxon>Bacteria</taxon>
        <taxon>Pseudomonadati</taxon>
        <taxon>Bacteroidota</taxon>
        <taxon>Cytophagia</taxon>
        <taxon>Cytophagales</taxon>
        <taxon>Spirosomataceae</taxon>
        <taxon>Dyadobacter</taxon>
    </lineage>
</organism>
<evidence type="ECO:0000313" key="4">
    <source>
        <dbReference type="Proteomes" id="UP000294850"/>
    </source>
</evidence>
<dbReference type="Proteomes" id="UP000294850">
    <property type="component" value="Unassembled WGS sequence"/>
</dbReference>
<reference evidence="3 4" key="1">
    <citation type="submission" date="2019-03" db="EMBL/GenBank/DDBJ databases">
        <title>Dyadobacter AR-3-6 sp. nov., isolated from arctic soil.</title>
        <authorList>
            <person name="Chaudhary D.K."/>
        </authorList>
    </citation>
    <scope>NUCLEOTIDE SEQUENCE [LARGE SCALE GENOMIC DNA]</scope>
    <source>
        <strain evidence="3 4">AR-3-6</strain>
    </source>
</reference>
<gene>
    <name evidence="3" type="ORF">E0F88_14140</name>
</gene>
<feature type="chain" id="PRO_5020351110" evidence="2">
    <location>
        <begin position="21"/>
        <end position="421"/>
    </location>
</feature>
<protein>
    <submittedName>
        <fullName evidence="3">Uncharacterized protein</fullName>
    </submittedName>
</protein>
<evidence type="ECO:0000256" key="1">
    <source>
        <dbReference type="PROSITE-ProRule" id="PRU00339"/>
    </source>
</evidence>
<dbReference type="AlphaFoldDB" id="A0A4R5DWH8"/>
<evidence type="ECO:0000313" key="3">
    <source>
        <dbReference type="EMBL" id="TDE15635.1"/>
    </source>
</evidence>
<dbReference type="SUPFAM" id="SSF48452">
    <property type="entry name" value="TPR-like"/>
    <property type="match status" value="1"/>
</dbReference>
<dbReference type="Gene3D" id="1.25.40.10">
    <property type="entry name" value="Tetratricopeptide repeat domain"/>
    <property type="match status" value="1"/>
</dbReference>
<dbReference type="PROSITE" id="PS50005">
    <property type="entry name" value="TPR"/>
    <property type="match status" value="1"/>
</dbReference>
<name>A0A4R5DWH8_9BACT</name>
<keyword evidence="1" id="KW-0802">TPR repeat</keyword>
<dbReference type="InterPro" id="IPR011990">
    <property type="entry name" value="TPR-like_helical_dom_sf"/>
</dbReference>
<dbReference type="RefSeq" id="WP_131958897.1">
    <property type="nucleotide sequence ID" value="NZ_SMFL01000004.1"/>
</dbReference>
<keyword evidence="2" id="KW-0732">Signal</keyword>
<dbReference type="EMBL" id="SMFL01000004">
    <property type="protein sequence ID" value="TDE15635.1"/>
    <property type="molecule type" value="Genomic_DNA"/>
</dbReference>
<dbReference type="InterPro" id="IPR019734">
    <property type="entry name" value="TPR_rpt"/>
</dbReference>
<feature type="signal peptide" evidence="2">
    <location>
        <begin position="1"/>
        <end position="20"/>
    </location>
</feature>
<comment type="caution">
    <text evidence="3">The sequence shown here is derived from an EMBL/GenBank/DDBJ whole genome shotgun (WGS) entry which is preliminary data.</text>
</comment>
<accession>A0A4R5DWH8</accession>
<proteinExistence type="predicted"/>